<reference evidence="2 3" key="1">
    <citation type="submission" date="2007-09" db="EMBL/GenBank/DDBJ databases">
        <title>Draft genome sequence of Peptostreptococcus micros (ATCC 33270).</title>
        <authorList>
            <person name="Sudarsanam P."/>
            <person name="Ley R."/>
            <person name="Guruge J."/>
            <person name="Turnbaugh P.J."/>
            <person name="Mahowald M."/>
            <person name="Liep D."/>
            <person name="Gordon J."/>
        </authorList>
    </citation>
    <scope>NUCLEOTIDE SEQUENCE [LARGE SCALE GENOMIC DNA]</scope>
    <source>
        <strain evidence="2 3">ATCC 33270</strain>
    </source>
</reference>
<protein>
    <recommendedName>
        <fullName evidence="1">SnoaL-like domain-containing protein</fullName>
    </recommendedName>
</protein>
<dbReference type="Gene3D" id="3.10.450.50">
    <property type="match status" value="1"/>
</dbReference>
<evidence type="ECO:0000313" key="3">
    <source>
        <dbReference type="Proteomes" id="UP000003162"/>
    </source>
</evidence>
<comment type="caution">
    <text evidence="2">The sequence shown here is derived from an EMBL/GenBank/DDBJ whole genome shotgun (WGS) entry which is preliminary data.</text>
</comment>
<dbReference type="SUPFAM" id="SSF54427">
    <property type="entry name" value="NTF2-like"/>
    <property type="match status" value="1"/>
</dbReference>
<dbReference type="eggNOG" id="COG3631">
    <property type="taxonomic scope" value="Bacteria"/>
</dbReference>
<dbReference type="EMBL" id="ABEE02000014">
    <property type="protein sequence ID" value="EDP24713.1"/>
    <property type="molecule type" value="Genomic_DNA"/>
</dbReference>
<sequence length="157" mass="18060">MFVLLKSRLKKYNNSKRKINPQKERRLAMKSEIMNVYNAYTEALLKGDFKSVFETMSDNIVWHMGGEGPLSGIVKGKEALGERLGEFTKRSNGTFRVITNWAASNDCFVVASVVSLAEKEDEKLNDPGIDLFRIENGKIQEVWTFAEQQEEEDKFWK</sequence>
<feature type="domain" description="SnoaL-like" evidence="1">
    <location>
        <begin position="39"/>
        <end position="141"/>
    </location>
</feature>
<gene>
    <name evidence="2" type="ORF">PEPMIC_00157</name>
</gene>
<accession>A8SIN5</accession>
<dbReference type="InterPro" id="IPR032710">
    <property type="entry name" value="NTF2-like_dom_sf"/>
</dbReference>
<organism evidence="2 3">
    <name type="scientific">Parvimonas micra ATCC 33270</name>
    <dbReference type="NCBI Taxonomy" id="411465"/>
    <lineage>
        <taxon>Bacteria</taxon>
        <taxon>Bacillati</taxon>
        <taxon>Bacillota</taxon>
        <taxon>Tissierellia</taxon>
        <taxon>Tissierellales</taxon>
        <taxon>Peptoniphilaceae</taxon>
        <taxon>Parvimonas</taxon>
    </lineage>
</organism>
<proteinExistence type="predicted"/>
<dbReference type="AlphaFoldDB" id="A8SIN5"/>
<dbReference type="Pfam" id="PF12680">
    <property type="entry name" value="SnoaL_2"/>
    <property type="match status" value="1"/>
</dbReference>
<dbReference type="HOGENOM" id="CLU_123830_2_0_9"/>
<evidence type="ECO:0000313" key="2">
    <source>
        <dbReference type="EMBL" id="EDP24713.1"/>
    </source>
</evidence>
<dbReference type="Proteomes" id="UP000003162">
    <property type="component" value="Unassembled WGS sequence"/>
</dbReference>
<dbReference type="InterPro" id="IPR037401">
    <property type="entry name" value="SnoaL-like"/>
</dbReference>
<reference evidence="2 3" key="2">
    <citation type="submission" date="2007-09" db="EMBL/GenBank/DDBJ databases">
        <authorList>
            <person name="Fulton L."/>
            <person name="Clifton S."/>
            <person name="Fulton B."/>
            <person name="Xu J."/>
            <person name="Minx P."/>
            <person name="Pepin K.H."/>
            <person name="Johnson M."/>
            <person name="Thiruvilangam P."/>
            <person name="Bhonagiri V."/>
            <person name="Nash W.E."/>
            <person name="Mardis E.R."/>
            <person name="Wilson R.K."/>
        </authorList>
    </citation>
    <scope>NUCLEOTIDE SEQUENCE [LARGE SCALE GENOMIC DNA]</scope>
    <source>
        <strain evidence="2 3">ATCC 33270</strain>
    </source>
</reference>
<name>A8SIN5_9FIRM</name>
<evidence type="ECO:0000259" key="1">
    <source>
        <dbReference type="Pfam" id="PF12680"/>
    </source>
</evidence>